<feature type="non-terminal residue" evidence="7">
    <location>
        <position position="715"/>
    </location>
</feature>
<organism evidence="7 8">
    <name type="scientific">Aphis craccivora</name>
    <name type="common">Cowpea aphid</name>
    <dbReference type="NCBI Taxonomy" id="307492"/>
    <lineage>
        <taxon>Eukaryota</taxon>
        <taxon>Metazoa</taxon>
        <taxon>Ecdysozoa</taxon>
        <taxon>Arthropoda</taxon>
        <taxon>Hexapoda</taxon>
        <taxon>Insecta</taxon>
        <taxon>Pterygota</taxon>
        <taxon>Neoptera</taxon>
        <taxon>Paraneoptera</taxon>
        <taxon>Hemiptera</taxon>
        <taxon>Sternorrhyncha</taxon>
        <taxon>Aphidomorpha</taxon>
        <taxon>Aphidoidea</taxon>
        <taxon>Aphididae</taxon>
        <taxon>Aphidini</taxon>
        <taxon>Aphis</taxon>
        <taxon>Aphis</taxon>
    </lineage>
</organism>
<reference evidence="7 8" key="1">
    <citation type="submission" date="2019-08" db="EMBL/GenBank/DDBJ databases">
        <title>Whole genome of Aphis craccivora.</title>
        <authorList>
            <person name="Voronova N.V."/>
            <person name="Shulinski R.S."/>
            <person name="Bandarenka Y.V."/>
            <person name="Zhorov D.G."/>
            <person name="Warner D."/>
        </authorList>
    </citation>
    <scope>NUCLEOTIDE SEQUENCE [LARGE SCALE GENOMIC DNA]</scope>
    <source>
        <strain evidence="7">180601</strain>
        <tissue evidence="7">Whole Body</tissue>
    </source>
</reference>
<evidence type="ECO:0000313" key="8">
    <source>
        <dbReference type="Proteomes" id="UP000478052"/>
    </source>
</evidence>
<dbReference type="EMBL" id="VUJU01004349">
    <property type="protein sequence ID" value="KAF0754673.1"/>
    <property type="molecule type" value="Genomic_DNA"/>
</dbReference>
<keyword evidence="5 6" id="KW-0472">Membrane</keyword>
<evidence type="ECO:0000313" key="7">
    <source>
        <dbReference type="EMBL" id="KAF0754673.1"/>
    </source>
</evidence>
<feature type="transmembrane region" description="Helical" evidence="6">
    <location>
        <begin position="236"/>
        <end position="261"/>
    </location>
</feature>
<feature type="transmembrane region" description="Helical" evidence="6">
    <location>
        <begin position="353"/>
        <end position="374"/>
    </location>
</feature>
<feature type="transmembrane region" description="Helical" evidence="6">
    <location>
        <begin position="418"/>
        <end position="439"/>
    </location>
</feature>
<feature type="transmembrane region" description="Helical" evidence="6">
    <location>
        <begin position="282"/>
        <end position="304"/>
    </location>
</feature>
<sequence>MSTVFKTTLKPILILGKIAGLINFSYILESDGLLIKNINSQYSFLEILRILVLIIFTYIVHTHGYYYINDFRLVKFWAVVIAGRLSENWTIKLINSIIEFDKKMQLLLPPVIFNDRMWLLSKTNWNYILISMFIYFIGIEVYQITLWPPTKIDLYIISIYFFSAPYITDYVVFITVFYFLVNIGYRFQTINNYWKCLPDGLIAIKGVWTHHDIVMWIENIRILHARLSEILKLFNLGYGLLLLHFFVFHFIDFMLTFYSLFKFDFPELNVSITEIIIHRLPLLFYKLQLVVFMMSIIIATSGIVEKKKKIISFLRLIRISNLPVDIKTQIKMFMIQLSISEWDEISAFGFFNINLNLVVSILVLLMTGIITLIQMKNHPIVMEFHNNTLLDLKDWVYKIIRIYFGILESHIFRNLFKYILYWFSLLPMHLLLISLCIITHHPQANINFREDLGLIRFSLILKSNGLLIKNINSQYYSFLEILRDGVDNIYIIYHSQQWLLLILGRRYCRKVLSENGRLIFHNQTYTELNHFNYSLLPPVTFNNRHWLQIYEIYLCPPMRIDIYIISIYFFEKPYITDYVVFITKYLPDGLIKLPGEWTHHEIVVTIHARLSEILKLFNLTYGLLLLHFFLFNFIDLLYTSYILIKHEFTISNLRFIDVLQYFPVHLYKLQTVVFMISIIVASFWIIEEEQLLYIKLIHLKNIALWSSSMIRYNLQ</sequence>
<feature type="transmembrane region" description="Helical" evidence="6">
    <location>
        <begin position="125"/>
        <end position="142"/>
    </location>
</feature>
<feature type="transmembrane region" description="Helical" evidence="6">
    <location>
        <begin position="12"/>
        <end position="35"/>
    </location>
</feature>
<dbReference type="GO" id="GO:0005886">
    <property type="term" value="C:plasma membrane"/>
    <property type="evidence" value="ECO:0007669"/>
    <property type="project" value="UniProtKB-SubCell"/>
</dbReference>
<protein>
    <submittedName>
        <fullName evidence="7">Gustatory receptor</fullName>
    </submittedName>
</protein>
<comment type="caution">
    <text evidence="7">The sequence shown here is derived from an EMBL/GenBank/DDBJ whole genome shotgun (WGS) entry which is preliminary data.</text>
</comment>
<evidence type="ECO:0000256" key="1">
    <source>
        <dbReference type="ARBA" id="ARBA00004651"/>
    </source>
</evidence>
<feature type="transmembrane region" description="Helical" evidence="6">
    <location>
        <begin position="154"/>
        <end position="181"/>
    </location>
</feature>
<dbReference type="AlphaFoldDB" id="A0A6G0YFH5"/>
<keyword evidence="8" id="KW-1185">Reference proteome</keyword>
<gene>
    <name evidence="7" type="ORF">FWK35_00020902</name>
</gene>
<dbReference type="Pfam" id="PF08395">
    <property type="entry name" value="7tm_7"/>
    <property type="match status" value="1"/>
</dbReference>
<keyword evidence="2" id="KW-1003">Cell membrane</keyword>
<keyword evidence="4 6" id="KW-1133">Transmembrane helix</keyword>
<proteinExistence type="predicted"/>
<name>A0A6G0YFH5_APHCR</name>
<accession>A0A6G0YFH5</accession>
<evidence type="ECO:0000256" key="4">
    <source>
        <dbReference type="ARBA" id="ARBA00022989"/>
    </source>
</evidence>
<keyword evidence="7" id="KW-0675">Receptor</keyword>
<keyword evidence="3 6" id="KW-0812">Transmembrane</keyword>
<dbReference type="Proteomes" id="UP000478052">
    <property type="component" value="Unassembled WGS sequence"/>
</dbReference>
<comment type="subcellular location">
    <subcellularLocation>
        <location evidence="1">Cell membrane</location>
        <topology evidence="1">Multi-pass membrane protein</topology>
    </subcellularLocation>
</comment>
<evidence type="ECO:0000256" key="2">
    <source>
        <dbReference type="ARBA" id="ARBA00022475"/>
    </source>
</evidence>
<dbReference type="OrthoDB" id="6609376at2759"/>
<evidence type="ECO:0000256" key="3">
    <source>
        <dbReference type="ARBA" id="ARBA00022692"/>
    </source>
</evidence>
<evidence type="ECO:0000256" key="5">
    <source>
        <dbReference type="ARBA" id="ARBA00023136"/>
    </source>
</evidence>
<dbReference type="GO" id="GO:0050909">
    <property type="term" value="P:sensory perception of taste"/>
    <property type="evidence" value="ECO:0007669"/>
    <property type="project" value="InterPro"/>
</dbReference>
<feature type="transmembrane region" description="Helical" evidence="6">
    <location>
        <begin position="619"/>
        <end position="644"/>
    </location>
</feature>
<evidence type="ECO:0000256" key="6">
    <source>
        <dbReference type="SAM" id="Phobius"/>
    </source>
</evidence>
<dbReference type="InterPro" id="IPR013604">
    <property type="entry name" value="7TM_chemorcpt"/>
</dbReference>
<feature type="transmembrane region" description="Helical" evidence="6">
    <location>
        <begin position="664"/>
        <end position="686"/>
    </location>
</feature>
<feature type="transmembrane region" description="Helical" evidence="6">
    <location>
        <begin position="47"/>
        <end position="68"/>
    </location>
</feature>